<dbReference type="InterPro" id="IPR017790">
    <property type="entry name" value="Penicillin-binding_protein_2"/>
</dbReference>
<dbReference type="GO" id="GO:0009252">
    <property type="term" value="P:peptidoglycan biosynthetic process"/>
    <property type="evidence" value="ECO:0007669"/>
    <property type="project" value="UniProtKB-UniRule"/>
</dbReference>
<dbReference type="InterPro" id="IPR012338">
    <property type="entry name" value="Beta-lactam/transpept-like"/>
</dbReference>
<evidence type="ECO:0000256" key="9">
    <source>
        <dbReference type="ARBA" id="ARBA00022960"/>
    </source>
</evidence>
<gene>
    <name evidence="14 17" type="primary">mrdA</name>
    <name evidence="17" type="ORF">EC580_04105</name>
</gene>
<comment type="function">
    <text evidence="14">Catalyzes cross-linking of the peptidoglycan cell wall.</text>
</comment>
<keyword evidence="9 14" id="KW-0133">Cell shape</keyword>
<evidence type="ECO:0000259" key="16">
    <source>
        <dbReference type="Pfam" id="PF03717"/>
    </source>
</evidence>
<keyword evidence="4 14" id="KW-0997">Cell inner membrane</keyword>
<dbReference type="EMBL" id="RIZI01000134">
    <property type="protein sequence ID" value="RNF67574.1"/>
    <property type="molecule type" value="Genomic_DNA"/>
</dbReference>
<evidence type="ECO:0000256" key="8">
    <source>
        <dbReference type="ARBA" id="ARBA00022801"/>
    </source>
</evidence>
<evidence type="ECO:0000256" key="3">
    <source>
        <dbReference type="ARBA" id="ARBA00022475"/>
    </source>
</evidence>
<dbReference type="InterPro" id="IPR036138">
    <property type="entry name" value="PBP_dimer_sf"/>
</dbReference>
<dbReference type="GO" id="GO:0006508">
    <property type="term" value="P:proteolysis"/>
    <property type="evidence" value="ECO:0007669"/>
    <property type="project" value="UniProtKB-KW"/>
</dbReference>
<comment type="caution">
    <text evidence="17">The sequence shown here is derived from an EMBL/GenBank/DDBJ whole genome shotgun (WGS) entry which is preliminary data.</text>
</comment>
<dbReference type="EC" id="3.4.16.4" evidence="14"/>
<evidence type="ECO:0000256" key="10">
    <source>
        <dbReference type="ARBA" id="ARBA00022984"/>
    </source>
</evidence>
<evidence type="ECO:0000313" key="17">
    <source>
        <dbReference type="EMBL" id="RNF67574.1"/>
    </source>
</evidence>
<feature type="domain" description="Penicillin-binding protein dimerisation" evidence="16">
    <location>
        <begin position="60"/>
        <end position="231"/>
    </location>
</feature>
<evidence type="ECO:0000256" key="5">
    <source>
        <dbReference type="ARBA" id="ARBA00022645"/>
    </source>
</evidence>
<dbReference type="Pfam" id="PF03717">
    <property type="entry name" value="PBP_dimer"/>
    <property type="match status" value="1"/>
</dbReference>
<evidence type="ECO:0000256" key="11">
    <source>
        <dbReference type="ARBA" id="ARBA00022989"/>
    </source>
</evidence>
<evidence type="ECO:0000256" key="4">
    <source>
        <dbReference type="ARBA" id="ARBA00022519"/>
    </source>
</evidence>
<evidence type="ECO:0000256" key="6">
    <source>
        <dbReference type="ARBA" id="ARBA00022670"/>
    </source>
</evidence>
<feature type="transmembrane region" description="Helical" evidence="14">
    <location>
        <begin position="17"/>
        <end position="36"/>
    </location>
</feature>
<dbReference type="InterPro" id="IPR050515">
    <property type="entry name" value="Beta-lactam/transpept"/>
</dbReference>
<feature type="domain" description="Penicillin-binding protein transpeptidase" evidence="15">
    <location>
        <begin position="263"/>
        <end position="595"/>
    </location>
</feature>
<dbReference type="GO" id="GO:0071555">
    <property type="term" value="P:cell wall organization"/>
    <property type="evidence" value="ECO:0007669"/>
    <property type="project" value="UniProtKB-KW"/>
</dbReference>
<protein>
    <recommendedName>
        <fullName evidence="14">Peptidoglycan D,D-transpeptidase MrdA</fullName>
        <ecNumber evidence="14">3.4.16.4</ecNumber>
    </recommendedName>
    <alternativeName>
        <fullName evidence="14">Penicillin-binding protein 2</fullName>
        <shortName evidence="14">PBP-2</shortName>
    </alternativeName>
</protein>
<keyword evidence="8 14" id="KW-0378">Hydrolase</keyword>
<dbReference type="GO" id="GO:0008658">
    <property type="term" value="F:penicillin binding"/>
    <property type="evidence" value="ECO:0007669"/>
    <property type="project" value="InterPro"/>
</dbReference>
<dbReference type="Gene3D" id="3.40.710.10">
    <property type="entry name" value="DD-peptidase/beta-lactamase superfamily"/>
    <property type="match status" value="1"/>
</dbReference>
<evidence type="ECO:0000256" key="14">
    <source>
        <dbReference type="HAMAP-Rule" id="MF_02081"/>
    </source>
</evidence>
<dbReference type="InterPro" id="IPR001460">
    <property type="entry name" value="PCN-bd_Tpept"/>
</dbReference>
<keyword evidence="12 14" id="KW-0472">Membrane</keyword>
<keyword evidence="3 14" id="KW-1003">Cell membrane</keyword>
<name>A0A3M8RKG7_9PROT</name>
<dbReference type="NCBIfam" id="TIGR03423">
    <property type="entry name" value="pbp2_mrdA"/>
    <property type="match status" value="1"/>
</dbReference>
<keyword evidence="11 14" id="KW-1133">Transmembrane helix</keyword>
<comment type="subcellular location">
    <subcellularLocation>
        <location evidence="14">Cell inner membrane</location>
        <topology evidence="14">Single-pass membrane protein</topology>
    </subcellularLocation>
    <subcellularLocation>
        <location evidence="2">Cell membrane</location>
    </subcellularLocation>
    <subcellularLocation>
        <location evidence="1">Membrane</location>
        <topology evidence="1">Single-pass membrane protein</topology>
    </subcellularLocation>
</comment>
<comment type="caution">
    <text evidence="14">Lacks conserved residue(s) required for the propagation of feature annotation.</text>
</comment>
<comment type="similarity">
    <text evidence="14">Belongs to the transpeptidase family. MrdA subfamily.</text>
</comment>
<dbReference type="RefSeq" id="WP_123102448.1">
    <property type="nucleotide sequence ID" value="NZ_CP127527.1"/>
</dbReference>
<evidence type="ECO:0000256" key="2">
    <source>
        <dbReference type="ARBA" id="ARBA00004236"/>
    </source>
</evidence>
<comment type="pathway">
    <text evidence="14">Cell wall biogenesis; peptidoglycan biosynthesis.</text>
</comment>
<dbReference type="HAMAP" id="MF_02081">
    <property type="entry name" value="MrdA_transpept"/>
    <property type="match status" value="1"/>
</dbReference>
<evidence type="ECO:0000256" key="1">
    <source>
        <dbReference type="ARBA" id="ARBA00004167"/>
    </source>
</evidence>
<keyword evidence="6 14" id="KW-0645">Protease</keyword>
<dbReference type="SUPFAM" id="SSF56519">
    <property type="entry name" value="Penicillin binding protein dimerisation domain"/>
    <property type="match status" value="1"/>
</dbReference>
<accession>A0A3M8RKG7</accession>
<dbReference type="GO" id="GO:0071972">
    <property type="term" value="F:peptidoglycan L,D-transpeptidase activity"/>
    <property type="evidence" value="ECO:0007669"/>
    <property type="project" value="TreeGrafter"/>
</dbReference>
<dbReference type="Gene3D" id="3.30.1390.30">
    <property type="entry name" value="Penicillin-binding protein 2a, domain 3"/>
    <property type="match status" value="1"/>
</dbReference>
<keyword evidence="7 14" id="KW-0812">Transmembrane</keyword>
<keyword evidence="13 14" id="KW-0961">Cell wall biogenesis/degradation</keyword>
<evidence type="ECO:0000259" key="15">
    <source>
        <dbReference type="Pfam" id="PF00905"/>
    </source>
</evidence>
<dbReference type="GO" id="GO:0008360">
    <property type="term" value="P:regulation of cell shape"/>
    <property type="evidence" value="ECO:0007669"/>
    <property type="project" value="UniProtKB-KW"/>
</dbReference>
<dbReference type="OrthoDB" id="5293884at2"/>
<comment type="catalytic activity">
    <reaction evidence="14">
        <text>Preferential cleavage: (Ac)2-L-Lys-D-Ala-|-D-Ala. Also transpeptidation of peptidyl-alanyl moieties that are N-acyl substituents of D-alanine.</text>
        <dbReference type="EC" id="3.4.16.4"/>
    </reaction>
</comment>
<dbReference type="InterPro" id="IPR005311">
    <property type="entry name" value="PBP_dimer"/>
</dbReference>
<organism evidence="17">
    <name type="scientific">Acidithiobacillus sulfuriphilus</name>
    <dbReference type="NCBI Taxonomy" id="1867749"/>
    <lineage>
        <taxon>Bacteria</taxon>
        <taxon>Pseudomonadati</taxon>
        <taxon>Pseudomonadota</taxon>
        <taxon>Acidithiobacillia</taxon>
        <taxon>Acidithiobacillales</taxon>
        <taxon>Acidithiobacillaceae</taxon>
        <taxon>Acidithiobacillus</taxon>
    </lineage>
</organism>
<keyword evidence="10 14" id="KW-0573">Peptidoglycan synthesis</keyword>
<dbReference type="AlphaFoldDB" id="A0A3M8RKG7"/>
<feature type="active site" description="Acyl-ester intermediate" evidence="14">
    <location>
        <position position="322"/>
    </location>
</feature>
<evidence type="ECO:0000256" key="12">
    <source>
        <dbReference type="ARBA" id="ARBA00023136"/>
    </source>
</evidence>
<keyword evidence="5 14" id="KW-0121">Carboxypeptidase</keyword>
<dbReference type="Pfam" id="PF00905">
    <property type="entry name" value="Transpeptidase"/>
    <property type="match status" value="1"/>
</dbReference>
<dbReference type="PANTHER" id="PTHR30627">
    <property type="entry name" value="PEPTIDOGLYCAN D,D-TRANSPEPTIDASE"/>
    <property type="match status" value="1"/>
</dbReference>
<dbReference type="GO" id="GO:0009002">
    <property type="term" value="F:serine-type D-Ala-D-Ala carboxypeptidase activity"/>
    <property type="evidence" value="ECO:0007669"/>
    <property type="project" value="UniProtKB-UniRule"/>
</dbReference>
<dbReference type="Gene3D" id="3.90.1310.10">
    <property type="entry name" value="Penicillin-binding protein 2a (Domain 2)"/>
    <property type="match status" value="1"/>
</dbReference>
<sequence>MDIRQPQREQQRFSRRMVLALGLIAVMAAILLGQLLKIQVLQHPDYATQSTRNAIALLPIAPARGLILDRHGQVLADNRVTFTLAITPNTAGDLSDTIGRLRSVLPVSGDDLEAFQRDLGRSHPYQPVVIRRNLSAAELAAFAVHRHEFPGVELQARLKRFYPYGPLFAHVVGYVGHLTPADLDEASANHYAGIDYIGKNGLEAEYEEILRGEPGNQNVEVDARGRPLRTLRDTPPEQGENLTVTLDLALQQAAARAMGTHSGAVVALDPANGEVLVAYSSPAFDPNAFVDGLSGTAWAALQDDPATPMTNRFLRGAYPPGSTIKPFVALVALQNGVITPDEKLPGGATYQIPGSTHKYYDWKPGGHGAENLGEAIRDSNDVYFYQLAMRLGIARLSAGLAPFGFGKLAGIDLPGEAAAVLPSPEWLQRRYHQPWYQGQTVMVGIGQGYLLATPLQLARATAAIANGGKLVTPHLVRSNADIDNPADAIPQGIGLSAAAMSEVQAAMRAVVTSGTAHNLANDPNAIAAKTGTSQVRRARRNDAGRALTGDPTALQDHALFIAYAPADHPRIAVAVIVEHGGHGGSAAGPVARAVIDAYLQGSASPLPTPGATP</sequence>
<dbReference type="SUPFAM" id="SSF56601">
    <property type="entry name" value="beta-lactamase/transpeptidase-like"/>
    <property type="match status" value="1"/>
</dbReference>
<dbReference type="PANTHER" id="PTHR30627:SF2">
    <property type="entry name" value="PEPTIDOGLYCAN D,D-TRANSPEPTIDASE MRDA"/>
    <property type="match status" value="1"/>
</dbReference>
<evidence type="ECO:0000256" key="13">
    <source>
        <dbReference type="ARBA" id="ARBA00023316"/>
    </source>
</evidence>
<reference evidence="17" key="1">
    <citation type="submission" date="2018-10" db="EMBL/GenBank/DDBJ databases">
        <title>Acidithiobacillus sulfuriphilus sp. nov.: an extremely acidophilic sulfur-oxidizing chemolithotroph isolated from a neutral pH environment.</title>
        <authorList>
            <person name="Falagan C."/>
            <person name="Moya-Beltran A."/>
            <person name="Quatrini R."/>
            <person name="Johnson D.B."/>
        </authorList>
    </citation>
    <scope>NUCLEOTIDE SEQUENCE [LARGE SCALE GENOMIC DNA]</scope>
    <source>
        <strain evidence="17">CJ-2</strain>
    </source>
</reference>
<dbReference type="GO" id="GO:0005886">
    <property type="term" value="C:plasma membrane"/>
    <property type="evidence" value="ECO:0007669"/>
    <property type="project" value="UniProtKB-SubCell"/>
</dbReference>
<proteinExistence type="inferred from homology"/>
<evidence type="ECO:0000256" key="7">
    <source>
        <dbReference type="ARBA" id="ARBA00022692"/>
    </source>
</evidence>